<comment type="caution">
    <text evidence="1">The sequence shown here is derived from an EMBL/GenBank/DDBJ whole genome shotgun (WGS) entry which is preliminary data.</text>
</comment>
<evidence type="ECO:0000313" key="2">
    <source>
        <dbReference type="Proteomes" id="UP001279734"/>
    </source>
</evidence>
<dbReference type="Proteomes" id="UP001279734">
    <property type="component" value="Unassembled WGS sequence"/>
</dbReference>
<proteinExistence type="predicted"/>
<organism evidence="1 2">
    <name type="scientific">Nepenthes gracilis</name>
    <name type="common">Slender pitcher plant</name>
    <dbReference type="NCBI Taxonomy" id="150966"/>
    <lineage>
        <taxon>Eukaryota</taxon>
        <taxon>Viridiplantae</taxon>
        <taxon>Streptophyta</taxon>
        <taxon>Embryophyta</taxon>
        <taxon>Tracheophyta</taxon>
        <taxon>Spermatophyta</taxon>
        <taxon>Magnoliopsida</taxon>
        <taxon>eudicotyledons</taxon>
        <taxon>Gunneridae</taxon>
        <taxon>Pentapetalae</taxon>
        <taxon>Caryophyllales</taxon>
        <taxon>Nepenthaceae</taxon>
        <taxon>Nepenthes</taxon>
    </lineage>
</organism>
<evidence type="ECO:0000313" key="1">
    <source>
        <dbReference type="EMBL" id="GMH19998.1"/>
    </source>
</evidence>
<gene>
    <name evidence="1" type="ORF">Nepgr_021839</name>
</gene>
<sequence>MLSADQSIFRATQLLLRLTEFLTMHSNSIRPVDFLGVHHQANPHLNNAVFQVNHIPDRSYYLQFIEVVLNADSAQEQSKEMVCKSAFL</sequence>
<reference evidence="1" key="1">
    <citation type="submission" date="2023-05" db="EMBL/GenBank/DDBJ databases">
        <title>Nepenthes gracilis genome sequencing.</title>
        <authorList>
            <person name="Fukushima K."/>
        </authorList>
    </citation>
    <scope>NUCLEOTIDE SEQUENCE</scope>
    <source>
        <strain evidence="1">SING2019-196</strain>
    </source>
</reference>
<name>A0AAD3SXI4_NEPGR</name>
<dbReference type="EMBL" id="BSYO01000021">
    <property type="protein sequence ID" value="GMH19998.1"/>
    <property type="molecule type" value="Genomic_DNA"/>
</dbReference>
<accession>A0AAD3SXI4</accession>
<keyword evidence="2" id="KW-1185">Reference proteome</keyword>
<protein>
    <submittedName>
        <fullName evidence="1">Uncharacterized protein</fullName>
    </submittedName>
</protein>
<dbReference type="AlphaFoldDB" id="A0AAD3SXI4"/>